<sequence length="83" mass="9628">MRWPFSLEARDQSRFLRTPSNTRMAGNPETRPFSGVFFRLYKELTLAVNGGFLHHSLIGSRFDLGDFFGDNRPDRAGHDNRRL</sequence>
<comment type="caution">
    <text evidence="1">The sequence shown here is derived from an EMBL/GenBank/DDBJ whole genome shotgun (WGS) entry which is preliminary data.</text>
</comment>
<evidence type="ECO:0000313" key="2">
    <source>
        <dbReference type="Proteomes" id="UP000628017"/>
    </source>
</evidence>
<evidence type="ECO:0000313" key="1">
    <source>
        <dbReference type="EMBL" id="GGA15623.1"/>
    </source>
</evidence>
<accession>A0A916VPF9</accession>
<proteinExistence type="predicted"/>
<organism evidence="1 2">
    <name type="scientific">Neptunicoccus cionae</name>
    <dbReference type="NCBI Taxonomy" id="2035344"/>
    <lineage>
        <taxon>Bacteria</taxon>
        <taxon>Pseudomonadati</taxon>
        <taxon>Pseudomonadota</taxon>
        <taxon>Alphaproteobacteria</taxon>
        <taxon>Rhodobacterales</taxon>
        <taxon>Paracoccaceae</taxon>
        <taxon>Neptunicoccus</taxon>
    </lineage>
</organism>
<reference evidence="1" key="2">
    <citation type="submission" date="2020-09" db="EMBL/GenBank/DDBJ databases">
        <authorList>
            <person name="Sun Q."/>
            <person name="Zhou Y."/>
        </authorList>
    </citation>
    <scope>NUCLEOTIDE SEQUENCE</scope>
    <source>
        <strain evidence="1">CGMCC 1.15880</strain>
    </source>
</reference>
<dbReference type="EMBL" id="BMKA01000002">
    <property type="protein sequence ID" value="GGA15623.1"/>
    <property type="molecule type" value="Genomic_DNA"/>
</dbReference>
<dbReference type="AlphaFoldDB" id="A0A916VPF9"/>
<dbReference type="Proteomes" id="UP000628017">
    <property type="component" value="Unassembled WGS sequence"/>
</dbReference>
<gene>
    <name evidence="1" type="ORF">GCM10011498_14960</name>
</gene>
<name>A0A916VPF9_9RHOB</name>
<reference evidence="1" key="1">
    <citation type="journal article" date="2014" name="Int. J. Syst. Evol. Microbiol.">
        <title>Complete genome sequence of Corynebacterium casei LMG S-19264T (=DSM 44701T), isolated from a smear-ripened cheese.</title>
        <authorList>
            <consortium name="US DOE Joint Genome Institute (JGI-PGF)"/>
            <person name="Walter F."/>
            <person name="Albersmeier A."/>
            <person name="Kalinowski J."/>
            <person name="Ruckert C."/>
        </authorList>
    </citation>
    <scope>NUCLEOTIDE SEQUENCE</scope>
    <source>
        <strain evidence="1">CGMCC 1.15880</strain>
    </source>
</reference>
<protein>
    <submittedName>
        <fullName evidence="1">Uncharacterized protein</fullName>
    </submittedName>
</protein>
<keyword evidence="2" id="KW-1185">Reference proteome</keyword>